<evidence type="ECO:0000313" key="3">
    <source>
        <dbReference type="Proteomes" id="UP001369815"/>
    </source>
</evidence>
<comment type="caution">
    <text evidence="2">The sequence shown here is derived from an EMBL/GenBank/DDBJ whole genome shotgun (WGS) entry which is preliminary data.</text>
</comment>
<dbReference type="Proteomes" id="UP001369815">
    <property type="component" value="Unassembled WGS sequence"/>
</dbReference>
<gene>
    <name evidence="2" type="ORF">Daesc_002122</name>
</gene>
<reference evidence="2 3" key="1">
    <citation type="journal article" date="2024" name="Front Chem Biol">
        <title>Unveiling the potential of Daldinia eschscholtzii MFLUCC 19-0629 through bioactivity and bioinformatics studies for enhanced sustainable agriculture production.</title>
        <authorList>
            <person name="Brooks S."/>
            <person name="Weaver J.A."/>
            <person name="Klomchit A."/>
            <person name="Alharthi S.A."/>
            <person name="Onlamun T."/>
            <person name="Nurani R."/>
            <person name="Vong T.K."/>
            <person name="Alberti F."/>
            <person name="Greco C."/>
        </authorList>
    </citation>
    <scope>NUCLEOTIDE SEQUENCE [LARGE SCALE GENOMIC DNA]</scope>
    <source>
        <strain evidence="2">MFLUCC 19-0629</strain>
    </source>
</reference>
<feature type="region of interest" description="Disordered" evidence="1">
    <location>
        <begin position="1"/>
        <end position="107"/>
    </location>
</feature>
<evidence type="ECO:0000313" key="2">
    <source>
        <dbReference type="EMBL" id="KAK6956841.1"/>
    </source>
</evidence>
<evidence type="ECO:0000256" key="1">
    <source>
        <dbReference type="SAM" id="MobiDB-lite"/>
    </source>
</evidence>
<dbReference type="EMBL" id="JBANMG010000002">
    <property type="protein sequence ID" value="KAK6956841.1"/>
    <property type="molecule type" value="Genomic_DNA"/>
</dbReference>
<organism evidence="2 3">
    <name type="scientific">Daldinia eschscholtzii</name>
    <dbReference type="NCBI Taxonomy" id="292717"/>
    <lineage>
        <taxon>Eukaryota</taxon>
        <taxon>Fungi</taxon>
        <taxon>Dikarya</taxon>
        <taxon>Ascomycota</taxon>
        <taxon>Pezizomycotina</taxon>
        <taxon>Sordariomycetes</taxon>
        <taxon>Xylariomycetidae</taxon>
        <taxon>Xylariales</taxon>
        <taxon>Hypoxylaceae</taxon>
        <taxon>Daldinia</taxon>
    </lineage>
</organism>
<sequence length="107" mass="11796">MSKSAFHQADDKASGDLPSEAPEGQVYDSSYAEEVKKDNAGIPVLKDDENVEDPINPADADSDKQLERDEAEAIDKKNVLKERTRNEKPRGSYTEPSDESLGLTEEV</sequence>
<protein>
    <submittedName>
        <fullName evidence="2">Uncharacterized protein</fullName>
    </submittedName>
</protein>
<accession>A0AAX6MXB5</accession>
<dbReference type="AlphaFoldDB" id="A0AAX6MXB5"/>
<proteinExistence type="predicted"/>
<feature type="compositionally biased region" description="Basic and acidic residues" evidence="1">
    <location>
        <begin position="61"/>
        <end position="90"/>
    </location>
</feature>
<keyword evidence="3" id="KW-1185">Reference proteome</keyword>
<name>A0AAX6MXB5_9PEZI</name>